<dbReference type="OrthoDB" id="59470at2759"/>
<dbReference type="GeneID" id="109719675"/>
<protein>
    <submittedName>
        <fullName evidence="2">Uncharacterized protein LOC109719675</fullName>
    </submittedName>
</protein>
<reference evidence="2" key="2">
    <citation type="submission" date="2025-08" db="UniProtKB">
        <authorList>
            <consortium name="RefSeq"/>
        </authorList>
    </citation>
    <scope>IDENTIFICATION</scope>
    <source>
        <tissue evidence="2">Leaf</tissue>
    </source>
</reference>
<sequence length="338" mass="36814">MTTALRRRDSSSLTASSYGGRRRPLRLRLLESTPGVYTTTRTLADATLVLFWDRHLRRLAHSARVLAESRPGLLGPGPLRPGSLRRAVHGSVRAGLAAALEERRRTGSTAEVAITALVRGGGGGEEGNGADVFVHLGFYLPPVFGVGGAHLAVAGPGRVVAAAKYSEWARVRKGMEKMRPPLVTELLLTNDGDQILEGSVTNFFIVRRKVVSDVAAAPDHPMIEVQTAPISDGVLPGVIRQLVIEVCCCIGIPVREIAPSWSERELWEEAFVTSSLRLVQHVETIQAPLSYEDLRLSTWKDVLWVMKQFEGPGRITSQIQREIAERAIADGLAVKDLL</sequence>
<dbReference type="PANTHER" id="PTHR47703">
    <property type="entry name" value="D-AMINOACID AMINOTRANSFERASE-LIKE PLP-DEPENDENT ENZYMES SUPERFAMILY PROTEIN"/>
    <property type="match status" value="1"/>
</dbReference>
<dbReference type="SUPFAM" id="SSF56752">
    <property type="entry name" value="D-aminoacid aminotransferase-like PLP-dependent enzymes"/>
    <property type="match status" value="1"/>
</dbReference>
<accession>A0A6P5G9V0</accession>
<proteinExistence type="predicted"/>
<dbReference type="GO" id="GO:0003824">
    <property type="term" value="F:catalytic activity"/>
    <property type="evidence" value="ECO:0007669"/>
    <property type="project" value="InterPro"/>
</dbReference>
<organism evidence="1 2">
    <name type="scientific">Ananas comosus</name>
    <name type="common">Pineapple</name>
    <name type="synonym">Ananas ananas</name>
    <dbReference type="NCBI Taxonomy" id="4615"/>
    <lineage>
        <taxon>Eukaryota</taxon>
        <taxon>Viridiplantae</taxon>
        <taxon>Streptophyta</taxon>
        <taxon>Embryophyta</taxon>
        <taxon>Tracheophyta</taxon>
        <taxon>Spermatophyta</taxon>
        <taxon>Magnoliopsida</taxon>
        <taxon>Liliopsida</taxon>
        <taxon>Poales</taxon>
        <taxon>Bromeliaceae</taxon>
        <taxon>Bromelioideae</taxon>
        <taxon>Ananas</taxon>
    </lineage>
</organism>
<evidence type="ECO:0000313" key="2">
    <source>
        <dbReference type="RefSeq" id="XP_020102045.1"/>
    </source>
</evidence>
<keyword evidence="1" id="KW-1185">Reference proteome</keyword>
<dbReference type="Gene3D" id="3.20.10.10">
    <property type="entry name" value="D-amino Acid Aminotransferase, subunit A, domain 2"/>
    <property type="match status" value="1"/>
</dbReference>
<reference evidence="1" key="1">
    <citation type="journal article" date="2015" name="Nat. Genet.">
        <title>The pineapple genome and the evolution of CAM photosynthesis.</title>
        <authorList>
            <person name="Ming R."/>
            <person name="VanBuren R."/>
            <person name="Wai C.M."/>
            <person name="Tang H."/>
            <person name="Schatz M.C."/>
            <person name="Bowers J.E."/>
            <person name="Lyons E."/>
            <person name="Wang M.L."/>
            <person name="Chen J."/>
            <person name="Biggers E."/>
            <person name="Zhang J."/>
            <person name="Huang L."/>
            <person name="Zhang L."/>
            <person name="Miao W."/>
            <person name="Zhang J."/>
            <person name="Ye Z."/>
            <person name="Miao C."/>
            <person name="Lin Z."/>
            <person name="Wang H."/>
            <person name="Zhou H."/>
            <person name="Yim W.C."/>
            <person name="Priest H.D."/>
            <person name="Zheng C."/>
            <person name="Woodhouse M."/>
            <person name="Edger P.P."/>
            <person name="Guyot R."/>
            <person name="Guo H.B."/>
            <person name="Guo H."/>
            <person name="Zheng G."/>
            <person name="Singh R."/>
            <person name="Sharma A."/>
            <person name="Min X."/>
            <person name="Zheng Y."/>
            <person name="Lee H."/>
            <person name="Gurtowski J."/>
            <person name="Sedlazeck F.J."/>
            <person name="Harkess A."/>
            <person name="McKain M.R."/>
            <person name="Liao Z."/>
            <person name="Fang J."/>
            <person name="Liu J."/>
            <person name="Zhang X."/>
            <person name="Zhang Q."/>
            <person name="Hu W."/>
            <person name="Qin Y."/>
            <person name="Wang K."/>
            <person name="Chen L.Y."/>
            <person name="Shirley N."/>
            <person name="Lin Y.R."/>
            <person name="Liu L.Y."/>
            <person name="Hernandez A.G."/>
            <person name="Wright C.L."/>
            <person name="Bulone V."/>
            <person name="Tuskan G.A."/>
            <person name="Heath K."/>
            <person name="Zee F."/>
            <person name="Moore P.H."/>
            <person name="Sunkar R."/>
            <person name="Leebens-Mack J.H."/>
            <person name="Mockler T."/>
            <person name="Bennetzen J.L."/>
            <person name="Freeling M."/>
            <person name="Sankoff D."/>
            <person name="Paterson A.H."/>
            <person name="Zhu X."/>
            <person name="Yang X."/>
            <person name="Smith J.A."/>
            <person name="Cushman J.C."/>
            <person name="Paull R.E."/>
            <person name="Yu Q."/>
        </authorList>
    </citation>
    <scope>NUCLEOTIDE SEQUENCE [LARGE SCALE GENOMIC DNA]</scope>
    <source>
        <strain evidence="1">cv. F153</strain>
    </source>
</reference>
<dbReference type="Pfam" id="PF01063">
    <property type="entry name" value="Aminotran_4"/>
    <property type="match status" value="1"/>
</dbReference>
<dbReference type="PANTHER" id="PTHR47703:SF2">
    <property type="entry name" value="D-AMINOACID AMINOTRANSFERASE-LIKE PLP-DEPENDENT ENZYMES SUPERFAMILY PROTEIN"/>
    <property type="match status" value="1"/>
</dbReference>
<gene>
    <name evidence="2" type="primary">LOC109719675</name>
</gene>
<dbReference type="AlphaFoldDB" id="A0A6P5G9V0"/>
<dbReference type="Proteomes" id="UP000515123">
    <property type="component" value="Linkage group 13"/>
</dbReference>
<dbReference type="InterPro" id="IPR036038">
    <property type="entry name" value="Aminotransferase-like"/>
</dbReference>
<evidence type="ECO:0000313" key="1">
    <source>
        <dbReference type="Proteomes" id="UP000515123"/>
    </source>
</evidence>
<dbReference type="InterPro" id="IPR001544">
    <property type="entry name" value="Aminotrans_IV"/>
</dbReference>
<dbReference type="InterPro" id="IPR043132">
    <property type="entry name" value="BCAT-like_C"/>
</dbReference>
<dbReference type="RefSeq" id="XP_020102045.1">
    <property type="nucleotide sequence ID" value="XM_020246456.1"/>
</dbReference>
<dbReference type="Gene3D" id="3.30.470.10">
    <property type="match status" value="1"/>
</dbReference>
<name>A0A6P5G9V0_ANACO</name>
<dbReference type="InterPro" id="IPR043131">
    <property type="entry name" value="BCAT-like_N"/>
</dbReference>